<protein>
    <submittedName>
        <fullName evidence="1">SNARE associated Golgi protein family isoform 2</fullName>
    </submittedName>
</protein>
<sequence>MKAVQCGRVDLKTALYYTIRLNTGPSWLNKDCSEYGPPLFPSARGSRVPLSSILPQVQLEAILWARISGSKLHIMNDFGSSPMEDGSKSTIRPCLYHVRAIWYYILEILSSNTTGKGNYQNSHSTIFIISVCNYQLLDFIENEFVRVLSFIPRLANVVPNLIGKLHTIRDKYMSPSPPVNANIKLNKWDLSIASIWNTVVWLMLLNLFMKIVRATAQNFLMEQQEKELVTLSNDSSESNLSGSKSI</sequence>
<proteinExistence type="predicted"/>
<dbReference type="Proteomes" id="UP000436088">
    <property type="component" value="Unassembled WGS sequence"/>
</dbReference>
<gene>
    <name evidence="1" type="ORF">F3Y22_tig00017959pilonHSYRG00009</name>
</gene>
<evidence type="ECO:0000313" key="1">
    <source>
        <dbReference type="EMBL" id="KAE8720919.1"/>
    </source>
</evidence>
<evidence type="ECO:0000313" key="2">
    <source>
        <dbReference type="Proteomes" id="UP000436088"/>
    </source>
</evidence>
<dbReference type="AlphaFoldDB" id="A0A6A3C189"/>
<name>A0A6A3C189_HIBSY</name>
<keyword evidence="2" id="KW-1185">Reference proteome</keyword>
<reference evidence="1" key="1">
    <citation type="submission" date="2019-09" db="EMBL/GenBank/DDBJ databases">
        <title>Draft genome information of white flower Hibiscus syriacus.</title>
        <authorList>
            <person name="Kim Y.-M."/>
        </authorList>
    </citation>
    <scope>NUCLEOTIDE SEQUENCE [LARGE SCALE GENOMIC DNA]</scope>
    <source>
        <strain evidence="1">YM2019G1</strain>
    </source>
</reference>
<dbReference type="EMBL" id="VEPZ02000669">
    <property type="protein sequence ID" value="KAE8720919.1"/>
    <property type="molecule type" value="Genomic_DNA"/>
</dbReference>
<accession>A0A6A3C189</accession>
<comment type="caution">
    <text evidence="1">The sequence shown here is derived from an EMBL/GenBank/DDBJ whole genome shotgun (WGS) entry which is preliminary data.</text>
</comment>
<organism evidence="1 2">
    <name type="scientific">Hibiscus syriacus</name>
    <name type="common">Rose of Sharon</name>
    <dbReference type="NCBI Taxonomy" id="106335"/>
    <lineage>
        <taxon>Eukaryota</taxon>
        <taxon>Viridiplantae</taxon>
        <taxon>Streptophyta</taxon>
        <taxon>Embryophyta</taxon>
        <taxon>Tracheophyta</taxon>
        <taxon>Spermatophyta</taxon>
        <taxon>Magnoliopsida</taxon>
        <taxon>eudicotyledons</taxon>
        <taxon>Gunneridae</taxon>
        <taxon>Pentapetalae</taxon>
        <taxon>rosids</taxon>
        <taxon>malvids</taxon>
        <taxon>Malvales</taxon>
        <taxon>Malvaceae</taxon>
        <taxon>Malvoideae</taxon>
        <taxon>Hibiscus</taxon>
    </lineage>
</organism>